<dbReference type="Gene3D" id="2.60.40.1740">
    <property type="entry name" value="hypothetical protein (bacova_03559)"/>
    <property type="match status" value="1"/>
</dbReference>
<keyword evidence="1" id="KW-0732">Signal</keyword>
<comment type="caution">
    <text evidence="3">The sequence shown here is derived from an EMBL/GenBank/DDBJ whole genome shotgun (WGS) entry which is preliminary data.</text>
</comment>
<organism evidence="3 4">
    <name type="scientific">Limnovirga soli</name>
    <dbReference type="NCBI Taxonomy" id="2656915"/>
    <lineage>
        <taxon>Bacteria</taxon>
        <taxon>Pseudomonadati</taxon>
        <taxon>Bacteroidota</taxon>
        <taxon>Chitinophagia</taxon>
        <taxon>Chitinophagales</taxon>
        <taxon>Chitinophagaceae</taxon>
        <taxon>Limnovirga</taxon>
    </lineage>
</organism>
<sequence length="298" mass="32673">MKKLFFVLPVFLLVVASCKKSSSSTSPATSTTYVQIPFSGLNYFNNATLNFVEDTLKLQFSVNVVSVFALSDSLVVKVAVNDTKRTNYNDSNTLQYEALPSDAYILSATSATIPAGASSIEFYIQFIEAKIDPSKNYMLPITLTEAGTKTISPDLNTIYYHFIGNELSGTYDLTGTRKNYNGEVNYVEGTGGTGILDSTNDLSAYSPKALLPINKTLAYLDYSNSGALGWKYKITFDTLTHTISTIEPNDILAASIAPGSFVVHAKDYNSAEHTMHFITEYKNTLGFGRLVEESFTKK</sequence>
<feature type="domain" description="BT-3987-like N-terminal" evidence="2">
    <location>
        <begin position="47"/>
        <end position="147"/>
    </location>
</feature>
<gene>
    <name evidence="3" type="ORF">GD597_20570</name>
</gene>
<keyword evidence="4" id="KW-1185">Reference proteome</keyword>
<proteinExistence type="predicted"/>
<dbReference type="RefSeq" id="WP_171609818.1">
    <property type="nucleotide sequence ID" value="NZ_WHPF01000020.1"/>
</dbReference>
<reference evidence="3" key="1">
    <citation type="submission" date="2019-10" db="EMBL/GenBank/DDBJ databases">
        <title>Draft genome sequence of Panacibacter sp. KCS-6.</title>
        <authorList>
            <person name="Yim K.J."/>
        </authorList>
    </citation>
    <scope>NUCLEOTIDE SEQUENCE</scope>
    <source>
        <strain evidence="3">KCS-6</strain>
    </source>
</reference>
<dbReference type="Pfam" id="PF08522">
    <property type="entry name" value="BT_3987-like_N"/>
    <property type="match status" value="1"/>
</dbReference>
<evidence type="ECO:0000313" key="4">
    <source>
        <dbReference type="Proteomes" id="UP000598971"/>
    </source>
</evidence>
<dbReference type="EMBL" id="WHPF01000020">
    <property type="protein sequence ID" value="NNV57870.1"/>
    <property type="molecule type" value="Genomic_DNA"/>
</dbReference>
<evidence type="ECO:0000259" key="2">
    <source>
        <dbReference type="Pfam" id="PF08522"/>
    </source>
</evidence>
<name>A0A8J8FGY0_9BACT</name>
<accession>A0A8J8FGY0</accession>
<dbReference type="Proteomes" id="UP000598971">
    <property type="component" value="Unassembled WGS sequence"/>
</dbReference>
<feature type="signal peptide" evidence="1">
    <location>
        <begin position="1"/>
        <end position="19"/>
    </location>
</feature>
<evidence type="ECO:0000256" key="1">
    <source>
        <dbReference type="SAM" id="SignalP"/>
    </source>
</evidence>
<dbReference type="PROSITE" id="PS51257">
    <property type="entry name" value="PROKAR_LIPOPROTEIN"/>
    <property type="match status" value="1"/>
</dbReference>
<feature type="chain" id="PRO_5035314167" evidence="1">
    <location>
        <begin position="20"/>
        <end position="298"/>
    </location>
</feature>
<evidence type="ECO:0000313" key="3">
    <source>
        <dbReference type="EMBL" id="NNV57870.1"/>
    </source>
</evidence>
<protein>
    <submittedName>
        <fullName evidence="3">DUF1735 domain-containing protein</fullName>
    </submittedName>
</protein>
<dbReference type="InterPro" id="IPR013728">
    <property type="entry name" value="BT_3987-like_N"/>
</dbReference>
<dbReference type="AlphaFoldDB" id="A0A8J8FGY0"/>